<dbReference type="InterPro" id="IPR015637">
    <property type="entry name" value="MUG/TDG"/>
</dbReference>
<feature type="domain" description="Uracil-DNA glycosylase-like" evidence="4">
    <location>
        <begin position="12"/>
        <end position="170"/>
    </location>
</feature>
<dbReference type="GO" id="GO:0006285">
    <property type="term" value="P:base-excision repair, AP site formation"/>
    <property type="evidence" value="ECO:0007669"/>
    <property type="project" value="InterPro"/>
</dbReference>
<keyword evidence="1" id="KW-0227">DNA damage</keyword>
<evidence type="ECO:0000256" key="3">
    <source>
        <dbReference type="ARBA" id="ARBA00023204"/>
    </source>
</evidence>
<dbReference type="PANTHER" id="PTHR12159:SF9">
    <property type="entry name" value="G_T MISMATCH-SPECIFIC THYMINE DNA GLYCOSYLASE"/>
    <property type="match status" value="1"/>
</dbReference>
<dbReference type="NCBIfam" id="NF007570">
    <property type="entry name" value="PRK10201.1"/>
    <property type="match status" value="1"/>
</dbReference>
<dbReference type="SMART" id="SM00986">
    <property type="entry name" value="UDG"/>
    <property type="match status" value="1"/>
</dbReference>
<evidence type="ECO:0000313" key="6">
    <source>
        <dbReference type="Proteomes" id="UP000182427"/>
    </source>
</evidence>
<dbReference type="PANTHER" id="PTHR12159">
    <property type="entry name" value="G/T AND G/U MISMATCH-SPECIFIC DNA GLYCOSYLASE"/>
    <property type="match status" value="1"/>
</dbReference>
<dbReference type="SMART" id="SM00987">
    <property type="entry name" value="UreE_C"/>
    <property type="match status" value="1"/>
</dbReference>
<sequence length="181" mass="20254">MSNSASAELVLEDILAPNLRVVFCGINPGLTSATRGHHFVNRSNRFWKTIYLAGFTNELITSENDRSVLKYGIGLTTAVARPTKRADELARHEFAGIATTLSAKLERYSPRCVAFLGKPAYSTIVRRTLVHWGRQELQFAGCETWVLPNPSGLNRSFRLDELVRAYTELRVALDQNQIAKC</sequence>
<keyword evidence="2" id="KW-0378">Hydrolase</keyword>
<protein>
    <submittedName>
        <fullName evidence="5">G/U mismatch-specific uracil-DNA glycosylase</fullName>
    </submittedName>
</protein>
<dbReference type="EMBL" id="LT629690">
    <property type="protein sequence ID" value="SDE85088.1"/>
    <property type="molecule type" value="Genomic_DNA"/>
</dbReference>
<name>A0A1G7GAB1_9BACT</name>
<dbReference type="AlphaFoldDB" id="A0A1G7GAB1"/>
<dbReference type="OrthoDB" id="9799921at2"/>
<dbReference type="GO" id="GO:0008263">
    <property type="term" value="F:pyrimidine-specific mismatch base pair DNA N-glycosylase activity"/>
    <property type="evidence" value="ECO:0007669"/>
    <property type="project" value="TreeGrafter"/>
</dbReference>
<dbReference type="GO" id="GO:0004844">
    <property type="term" value="F:uracil DNA N-glycosylase activity"/>
    <property type="evidence" value="ECO:0007669"/>
    <property type="project" value="TreeGrafter"/>
</dbReference>
<dbReference type="InterPro" id="IPR036895">
    <property type="entry name" value="Uracil-DNA_glycosylase-like_sf"/>
</dbReference>
<evidence type="ECO:0000259" key="4">
    <source>
        <dbReference type="SMART" id="SM00986"/>
    </source>
</evidence>
<evidence type="ECO:0000313" key="5">
    <source>
        <dbReference type="EMBL" id="SDE85088.1"/>
    </source>
</evidence>
<dbReference type="InterPro" id="IPR005122">
    <property type="entry name" value="Uracil-DNA_glycosylase-like"/>
</dbReference>
<dbReference type="Gene3D" id="3.40.470.10">
    <property type="entry name" value="Uracil-DNA glycosylase-like domain"/>
    <property type="match status" value="1"/>
</dbReference>
<dbReference type="CDD" id="cd10028">
    <property type="entry name" value="UDG-F2_TDG_MUG"/>
    <property type="match status" value="1"/>
</dbReference>
<dbReference type="SUPFAM" id="SSF52141">
    <property type="entry name" value="Uracil-DNA glycosylase-like"/>
    <property type="match status" value="1"/>
</dbReference>
<dbReference type="Pfam" id="PF03167">
    <property type="entry name" value="UDG"/>
    <property type="match status" value="1"/>
</dbReference>
<gene>
    <name evidence="5" type="ORF">SAMN05444167_0627</name>
</gene>
<dbReference type="Proteomes" id="UP000182427">
    <property type="component" value="Chromosome I"/>
</dbReference>
<accession>A0A1G7GAB1</accession>
<keyword evidence="6" id="KW-1185">Reference proteome</keyword>
<proteinExistence type="predicted"/>
<evidence type="ECO:0000256" key="1">
    <source>
        <dbReference type="ARBA" id="ARBA00022763"/>
    </source>
</evidence>
<reference evidence="5 6" key="1">
    <citation type="submission" date="2016-10" db="EMBL/GenBank/DDBJ databases">
        <authorList>
            <person name="de Groot N.N."/>
        </authorList>
    </citation>
    <scope>NUCLEOTIDE SEQUENCE [LARGE SCALE GENOMIC DNA]</scope>
    <source>
        <strain evidence="5 6">GAS232</strain>
    </source>
</reference>
<keyword evidence="3" id="KW-0234">DNA repair</keyword>
<evidence type="ECO:0000256" key="2">
    <source>
        <dbReference type="ARBA" id="ARBA00022801"/>
    </source>
</evidence>
<dbReference type="RefSeq" id="WP_083343865.1">
    <property type="nucleotide sequence ID" value="NZ_LT629690.1"/>
</dbReference>
<organism evidence="5 6">
    <name type="scientific">Terriglobus roseus</name>
    <dbReference type="NCBI Taxonomy" id="392734"/>
    <lineage>
        <taxon>Bacteria</taxon>
        <taxon>Pseudomonadati</taxon>
        <taxon>Acidobacteriota</taxon>
        <taxon>Terriglobia</taxon>
        <taxon>Terriglobales</taxon>
        <taxon>Acidobacteriaceae</taxon>
        <taxon>Terriglobus</taxon>
    </lineage>
</organism>